<evidence type="ECO:0000313" key="2">
    <source>
        <dbReference type="EMBL" id="QIX23195.1"/>
    </source>
</evidence>
<dbReference type="AlphaFoldDB" id="A0A6H0ZQS3"/>
<dbReference type="PANTHER" id="PTHR33886">
    <property type="entry name" value="UNSATURATED RHAMNOGALACTURONAN HYDROLASE (EUROFUNG)"/>
    <property type="match status" value="1"/>
</dbReference>
<dbReference type="GO" id="GO:0016787">
    <property type="term" value="F:hydrolase activity"/>
    <property type="evidence" value="ECO:0007669"/>
    <property type="project" value="UniProtKB-KW"/>
</dbReference>
<gene>
    <name evidence="2" type="ORF">FOB41_18635</name>
</gene>
<dbReference type="Proteomes" id="UP000500870">
    <property type="component" value="Chromosome 3"/>
</dbReference>
<dbReference type="GO" id="GO:0005975">
    <property type="term" value="P:carbohydrate metabolic process"/>
    <property type="evidence" value="ECO:0007669"/>
    <property type="project" value="InterPro"/>
</dbReference>
<dbReference type="Gene3D" id="1.50.10.10">
    <property type="match status" value="1"/>
</dbReference>
<dbReference type="EMBL" id="CP050899">
    <property type="protein sequence ID" value="QIX23195.1"/>
    <property type="molecule type" value="Genomic_DNA"/>
</dbReference>
<dbReference type="InterPro" id="IPR012341">
    <property type="entry name" value="6hp_glycosidase-like_sf"/>
</dbReference>
<protein>
    <submittedName>
        <fullName evidence="2">Di-trans,poly-cis-decaprenylcistransferase</fullName>
    </submittedName>
</protein>
<dbReference type="InterPro" id="IPR010905">
    <property type="entry name" value="Glyco_hydro_88"/>
</dbReference>
<dbReference type="RefSeq" id="WP_045531705.1">
    <property type="nucleotide sequence ID" value="NZ_CP050899.1"/>
</dbReference>
<evidence type="ECO:0000313" key="3">
    <source>
        <dbReference type="Proteomes" id="UP000500870"/>
    </source>
</evidence>
<accession>A0A6H0ZQS3</accession>
<organism evidence="2 3">
    <name type="scientific">Agrobacterium pusense</name>
    <dbReference type="NCBI Taxonomy" id="648995"/>
    <lineage>
        <taxon>Bacteria</taxon>
        <taxon>Pseudomonadati</taxon>
        <taxon>Pseudomonadota</taxon>
        <taxon>Alphaproteobacteria</taxon>
        <taxon>Hyphomicrobiales</taxon>
        <taxon>Rhizobiaceae</taxon>
        <taxon>Rhizobium/Agrobacterium group</taxon>
        <taxon>Agrobacterium</taxon>
    </lineage>
</organism>
<proteinExistence type="predicted"/>
<reference evidence="2 3" key="1">
    <citation type="submission" date="2020-04" db="EMBL/GenBank/DDBJ databases">
        <title>FDA dAtabase for Regulatory Grade micrObial Sequences (FDA-ARGOS): Supporting development and validation of Infectious Disease Dx tests.</title>
        <authorList>
            <person name="Sciortino C."/>
            <person name="Tallon L."/>
            <person name="Sadzewicz L."/>
            <person name="Vavikolanu K."/>
            <person name="Mehta A."/>
            <person name="Aluvathingal J."/>
            <person name="Nadendla S."/>
            <person name="Nandy P."/>
            <person name="Geyer C."/>
            <person name="Yan Y."/>
            <person name="Sichtig H."/>
        </authorList>
    </citation>
    <scope>NUCLEOTIDE SEQUENCE [LARGE SCALE GENOMIC DNA]</scope>
    <source>
        <strain evidence="2 3">FDAARGOS_633</strain>
    </source>
</reference>
<keyword evidence="2" id="KW-0808">Transferase</keyword>
<dbReference type="InterPro" id="IPR008928">
    <property type="entry name" value="6-hairpin_glycosidase_sf"/>
</dbReference>
<dbReference type="Pfam" id="PF07470">
    <property type="entry name" value="Glyco_hydro_88"/>
    <property type="match status" value="1"/>
</dbReference>
<keyword evidence="1" id="KW-0378">Hydrolase</keyword>
<evidence type="ECO:0000256" key="1">
    <source>
        <dbReference type="ARBA" id="ARBA00022801"/>
    </source>
</evidence>
<dbReference type="PANTHER" id="PTHR33886:SF8">
    <property type="entry name" value="UNSATURATED RHAMNOGALACTURONAN HYDROLASE (EUROFUNG)"/>
    <property type="match status" value="1"/>
</dbReference>
<dbReference type="GO" id="GO:0016740">
    <property type="term" value="F:transferase activity"/>
    <property type="evidence" value="ECO:0007669"/>
    <property type="project" value="UniProtKB-KW"/>
</dbReference>
<name>A0A6H0ZQS3_9HYPH</name>
<dbReference type="InterPro" id="IPR052043">
    <property type="entry name" value="PolySaccharide_Degr_Enz"/>
</dbReference>
<sequence>MKATEYFEQFSSRYRHYKGGSWCYEDGCIYRGLQQLSEATGEARWSDHLHRLADVQIATDGTLAGYDPQEYNIDHILAGRILFPLSEETGDPRYLAAADHLAGQLRSHPRIACGNYWHKKRYPHQVWLDGLYMGLPFQIEYAQATGRPELIDDALRQFLTALALTADTGGLYVHGYDESRTQRWADPQTGKSPAVWARAVGWLAMALVDALTILPDDGRTSELRQSTRRLLADIVARQTGTGLWMQVLDNPDLAGNYEETSASAMFSYALLRAVRLGLLQGEAAGVALSAGRRALSALLETRLLAGEDGVTRLTGIVHVAGLGGFEGNYRDGSPEYYLTEPVVSDDAKGVGPLMMAFAENLLLV</sequence>
<dbReference type="SUPFAM" id="SSF48208">
    <property type="entry name" value="Six-hairpin glycosidases"/>
    <property type="match status" value="1"/>
</dbReference>